<accession>A0ABD3GZL4</accession>
<evidence type="ECO:0000313" key="3">
    <source>
        <dbReference type="Proteomes" id="UP001633002"/>
    </source>
</evidence>
<evidence type="ECO:0000256" key="1">
    <source>
        <dbReference type="SAM" id="MobiDB-lite"/>
    </source>
</evidence>
<dbReference type="InterPro" id="IPR011009">
    <property type="entry name" value="Kinase-like_dom_sf"/>
</dbReference>
<reference evidence="2 3" key="1">
    <citation type="submission" date="2024-09" db="EMBL/GenBank/DDBJ databases">
        <title>Chromosome-scale assembly of Riccia sorocarpa.</title>
        <authorList>
            <person name="Paukszto L."/>
        </authorList>
    </citation>
    <scope>NUCLEOTIDE SEQUENCE [LARGE SCALE GENOMIC DNA]</scope>
    <source>
        <strain evidence="2">LP-2024</strain>
        <tissue evidence="2">Aerial parts of the thallus</tissue>
    </source>
</reference>
<gene>
    <name evidence="2" type="ORF">R1sor_001781</name>
</gene>
<comment type="caution">
    <text evidence="2">The sequence shown here is derived from an EMBL/GenBank/DDBJ whole genome shotgun (WGS) entry which is preliminary data.</text>
</comment>
<dbReference type="AlphaFoldDB" id="A0ABD3GZL4"/>
<evidence type="ECO:0008006" key="4">
    <source>
        <dbReference type="Google" id="ProtNLM"/>
    </source>
</evidence>
<proteinExistence type="predicted"/>
<dbReference type="Proteomes" id="UP001633002">
    <property type="component" value="Unassembled WGS sequence"/>
</dbReference>
<feature type="region of interest" description="Disordered" evidence="1">
    <location>
        <begin position="266"/>
        <end position="289"/>
    </location>
</feature>
<sequence length="289" mass="34272">MDTTTCIGEGRSRNVYLVGAVDPELAGHLGRYDVVVYVAKRLKDQWYEGSGFDELVKEFTTFPINHLIICSPSTGFFDRRKPTLIFPWWNRRHISDWIERELELRWKRNPNGQRREPVADDIIAKYDVDTLRSVEIFRKHRLHMAASLLQGLVFMHTHNWLYCDLHMTNIFVHFPLWDWDDMATLWGLFSDMTSKEKQAYDDEKFAMGYPPGTYLPHVAHGMRLRDTLERMTTADIANRHDYREAATYWSTYFQEQWMVDPLTCQRPPESKERAKKHPEGWREIGKDKL</sequence>
<dbReference type="SUPFAM" id="SSF56112">
    <property type="entry name" value="Protein kinase-like (PK-like)"/>
    <property type="match status" value="1"/>
</dbReference>
<protein>
    <recommendedName>
        <fullName evidence="4">Protein kinase domain-containing protein</fullName>
    </recommendedName>
</protein>
<dbReference type="EMBL" id="JBJQOH010000006">
    <property type="protein sequence ID" value="KAL3683759.1"/>
    <property type="molecule type" value="Genomic_DNA"/>
</dbReference>
<name>A0ABD3GZL4_9MARC</name>
<evidence type="ECO:0000313" key="2">
    <source>
        <dbReference type="EMBL" id="KAL3683759.1"/>
    </source>
</evidence>
<organism evidence="2 3">
    <name type="scientific">Riccia sorocarpa</name>
    <dbReference type="NCBI Taxonomy" id="122646"/>
    <lineage>
        <taxon>Eukaryota</taxon>
        <taxon>Viridiplantae</taxon>
        <taxon>Streptophyta</taxon>
        <taxon>Embryophyta</taxon>
        <taxon>Marchantiophyta</taxon>
        <taxon>Marchantiopsida</taxon>
        <taxon>Marchantiidae</taxon>
        <taxon>Marchantiales</taxon>
        <taxon>Ricciaceae</taxon>
        <taxon>Riccia</taxon>
    </lineage>
</organism>
<feature type="compositionally biased region" description="Basic and acidic residues" evidence="1">
    <location>
        <begin position="268"/>
        <end position="289"/>
    </location>
</feature>
<keyword evidence="3" id="KW-1185">Reference proteome</keyword>